<keyword evidence="1" id="KW-0732">Signal</keyword>
<sequence length="250" mass="25534">MATTLFMGRKCCYVLCLIFIFFLQQTNGATVQVGGAVGWTNFDLATSGPPDYATWASTQSLTVGDTLVFTFPAQYHNVYSLPTEAAYGSCDQAVATELTDGTTGSYSWAPTKGGIYYFACFKLVEGQGTHCEMGQKVAIVVKDGVAAPTIAPVVAPIPAPILPPVAAPVPAPALVPISAPVPAPAPVTKTPAPAPVTKTPALAPASSVVPGSVVGVPVPAPTPHENAGVLSSVPAWTALFLLSALVVLGI</sequence>
<accession>A0ABP1ATE9</accession>
<dbReference type="Pfam" id="PF02298">
    <property type="entry name" value="Cu_bind_like"/>
    <property type="match status" value="1"/>
</dbReference>
<keyword evidence="4" id="KW-1185">Reference proteome</keyword>
<dbReference type="InterPro" id="IPR003245">
    <property type="entry name" value="Phytocyanin_dom"/>
</dbReference>
<dbReference type="CDD" id="cd04216">
    <property type="entry name" value="Phytocyanin"/>
    <property type="match status" value="1"/>
</dbReference>
<dbReference type="InterPro" id="IPR008972">
    <property type="entry name" value="Cupredoxin"/>
</dbReference>
<gene>
    <name evidence="3" type="ORF">CSSPJE1EN2_LOCUS8778</name>
</gene>
<dbReference type="SUPFAM" id="SSF49503">
    <property type="entry name" value="Cupredoxins"/>
    <property type="match status" value="1"/>
</dbReference>
<dbReference type="PANTHER" id="PTHR33021:SF339">
    <property type="entry name" value="OS07G0570600 PROTEIN"/>
    <property type="match status" value="1"/>
</dbReference>
<evidence type="ECO:0000313" key="3">
    <source>
        <dbReference type="EMBL" id="CAK9865783.1"/>
    </source>
</evidence>
<dbReference type="Proteomes" id="UP001497522">
    <property type="component" value="Chromosome 15"/>
</dbReference>
<dbReference type="PROSITE" id="PS51485">
    <property type="entry name" value="PHYTOCYANIN"/>
    <property type="match status" value="1"/>
</dbReference>
<name>A0ABP1ATE9_9BRYO</name>
<evidence type="ECO:0000313" key="4">
    <source>
        <dbReference type="Proteomes" id="UP001497522"/>
    </source>
</evidence>
<dbReference type="PANTHER" id="PTHR33021">
    <property type="entry name" value="BLUE COPPER PROTEIN"/>
    <property type="match status" value="1"/>
</dbReference>
<dbReference type="InterPro" id="IPR039391">
    <property type="entry name" value="Phytocyanin-like"/>
</dbReference>
<organism evidence="3 4">
    <name type="scientific">Sphagnum jensenii</name>
    <dbReference type="NCBI Taxonomy" id="128206"/>
    <lineage>
        <taxon>Eukaryota</taxon>
        <taxon>Viridiplantae</taxon>
        <taxon>Streptophyta</taxon>
        <taxon>Embryophyta</taxon>
        <taxon>Bryophyta</taxon>
        <taxon>Sphagnophytina</taxon>
        <taxon>Sphagnopsida</taxon>
        <taxon>Sphagnales</taxon>
        <taxon>Sphagnaceae</taxon>
        <taxon>Sphagnum</taxon>
    </lineage>
</organism>
<evidence type="ECO:0000256" key="1">
    <source>
        <dbReference type="SAM" id="SignalP"/>
    </source>
</evidence>
<protein>
    <recommendedName>
        <fullName evidence="2">Phytocyanin domain-containing protein</fullName>
    </recommendedName>
</protein>
<proteinExistence type="predicted"/>
<reference evidence="3" key="1">
    <citation type="submission" date="2024-03" db="EMBL/GenBank/DDBJ databases">
        <authorList>
            <consortium name="ELIXIR-Norway"/>
            <consortium name="Elixir Norway"/>
        </authorList>
    </citation>
    <scope>NUCLEOTIDE SEQUENCE</scope>
</reference>
<feature type="chain" id="PRO_5047003888" description="Phytocyanin domain-containing protein" evidence="1">
    <location>
        <begin position="29"/>
        <end position="250"/>
    </location>
</feature>
<dbReference type="Gene3D" id="2.60.40.420">
    <property type="entry name" value="Cupredoxins - blue copper proteins"/>
    <property type="match status" value="1"/>
</dbReference>
<dbReference type="EMBL" id="OZ023716">
    <property type="protein sequence ID" value="CAK9865783.1"/>
    <property type="molecule type" value="Genomic_DNA"/>
</dbReference>
<feature type="domain" description="Phytocyanin" evidence="2">
    <location>
        <begin position="29"/>
        <end position="143"/>
    </location>
</feature>
<feature type="signal peptide" evidence="1">
    <location>
        <begin position="1"/>
        <end position="28"/>
    </location>
</feature>
<evidence type="ECO:0000259" key="2">
    <source>
        <dbReference type="PROSITE" id="PS51485"/>
    </source>
</evidence>